<dbReference type="AlphaFoldDB" id="A0AAV4JJV1"/>
<dbReference type="Gene3D" id="1.10.238.10">
    <property type="entry name" value="EF-hand"/>
    <property type="match status" value="1"/>
</dbReference>
<feature type="region of interest" description="Disordered" evidence="8">
    <location>
        <begin position="702"/>
        <end position="753"/>
    </location>
</feature>
<feature type="compositionally biased region" description="Basic residues" evidence="8">
    <location>
        <begin position="293"/>
        <end position="320"/>
    </location>
</feature>
<evidence type="ECO:0000313" key="10">
    <source>
        <dbReference type="EMBL" id="GFS23054.1"/>
    </source>
</evidence>
<evidence type="ECO:0000256" key="4">
    <source>
        <dbReference type="ARBA" id="ARBA00022687"/>
    </source>
</evidence>
<dbReference type="GO" id="GO:0005737">
    <property type="term" value="C:cytoplasm"/>
    <property type="evidence" value="ECO:0007669"/>
    <property type="project" value="UniProtKB-SubCell"/>
</dbReference>
<feature type="region of interest" description="Disordered" evidence="8">
    <location>
        <begin position="481"/>
        <end position="511"/>
    </location>
</feature>
<sequence>MFLFASLQELECGVQLEGSDTAKHEWSFTLYDFDGHGRITKEDLSSLLKALYDAVGSSIKLPPNGAKTLKLRLSVGQDGGAANLQQVAPGRVLDVGCSGDNNNSNCHTDKNNFNNVTTSKRNNIVSGTSQTATFAARVSERSRNTARAPKNKVREFSKLNNLTRAAGAEQKQQKQHLVKRTNEHRGQQARLASLASAVQLAPPPSVCSAARDSGLFLPAPLAAEVNKTVGSDIPEHKEATELLADNQAEVPTEHALSDHQLLADLVQENMERNKVRQQLRRLSEHQPDESHRSPHHHHHHHHHHPHHSYQSRHHRRRHQRAAAATSSSQRHNQEASTHQGVSAATGVCVAFQDREHSPGEVRAIKLGNSRLDHWWTRRKTFSKGFHKGDTEEEDNVEDGEKSHGCIKACGVICRCRQDNFEKQEKSTETKERKLFVSLKEEITERSKGDEGVMSRLKEGRAEESQDRRNYYLDLAGVENTSSRFQSNHQSPNNRPGCSRRYHKGHHRSRSHDLATAHVTTTGANIKFSNVITGNKAGRCGSLQPKDTSDFHNAGDQSSCLCKPNCSAKCDNLLFSAVAFGLSLASEAPHVREKCDNSGGPNTEHVTVGNSFVRMLTTSSTTEPQEYHHHGRSKSYDPHVAAGISGNLGRRGQRSQKQSQQTVDQQLQNSSSSKMALAAAASGLGEAAALSATNTKMNSLNFTLNSSSSTTTNTTDNNVSNSDPRGRRFRPLSLPGHVPASVSPHHHRRHRHRDKDHSQAMQQVAQWIEREQHAWDQDASTGTGAAAASGEEHILVQRHEHHHIHEHHHHHHYHHYHET</sequence>
<evidence type="ECO:0000256" key="5">
    <source>
        <dbReference type="ARBA" id="ARBA00022723"/>
    </source>
</evidence>
<feature type="compositionally biased region" description="Basic residues" evidence="8">
    <location>
        <begin position="497"/>
        <end position="509"/>
    </location>
</feature>
<keyword evidence="11" id="KW-1185">Reference proteome</keyword>
<protein>
    <recommendedName>
        <fullName evidence="7">Protein naked cuticle homolog</fullName>
    </recommendedName>
</protein>
<reference evidence="10 11" key="1">
    <citation type="journal article" date="2021" name="Elife">
        <title>Chloroplast acquisition without the gene transfer in kleptoplastic sea slugs, Plakobranchus ocellatus.</title>
        <authorList>
            <person name="Maeda T."/>
            <person name="Takahashi S."/>
            <person name="Yoshida T."/>
            <person name="Shimamura S."/>
            <person name="Takaki Y."/>
            <person name="Nagai Y."/>
            <person name="Toyoda A."/>
            <person name="Suzuki Y."/>
            <person name="Arimoto A."/>
            <person name="Ishii H."/>
            <person name="Satoh N."/>
            <person name="Nishiyama T."/>
            <person name="Hasebe M."/>
            <person name="Maruyama T."/>
            <person name="Minagawa J."/>
            <person name="Obokata J."/>
            <person name="Shigenobu S."/>
        </authorList>
    </citation>
    <scope>NUCLEOTIDE SEQUENCE [LARGE SCALE GENOMIC DNA]</scope>
</reference>
<dbReference type="GO" id="GO:0005886">
    <property type="term" value="C:plasma membrane"/>
    <property type="evidence" value="ECO:0007669"/>
    <property type="project" value="UniProtKB-SubCell"/>
</dbReference>
<dbReference type="GO" id="GO:0005509">
    <property type="term" value="F:calcium ion binding"/>
    <property type="evidence" value="ECO:0007669"/>
    <property type="project" value="InterPro"/>
</dbReference>
<dbReference type="GO" id="GO:0016055">
    <property type="term" value="P:Wnt signaling pathway"/>
    <property type="evidence" value="ECO:0007669"/>
    <property type="project" value="UniProtKB-UniRule"/>
</dbReference>
<feature type="compositionally biased region" description="Low complexity" evidence="8">
    <location>
        <begin position="321"/>
        <end position="330"/>
    </location>
</feature>
<keyword evidence="6" id="KW-0472">Membrane</keyword>
<gene>
    <name evidence="10" type="ORF">ElyMa_001630200</name>
</gene>
<comment type="function">
    <text evidence="7">Cell autonomous antagonist of the canonical Wnt signaling pathway.</text>
</comment>
<feature type="compositionally biased region" description="Polar residues" evidence="8">
    <location>
        <begin position="481"/>
        <end position="495"/>
    </location>
</feature>
<dbReference type="InterPro" id="IPR002048">
    <property type="entry name" value="EF_hand_dom"/>
</dbReference>
<feature type="compositionally biased region" description="Low complexity" evidence="8">
    <location>
        <begin position="702"/>
        <end position="722"/>
    </location>
</feature>
<dbReference type="SUPFAM" id="SSF47473">
    <property type="entry name" value="EF-hand"/>
    <property type="match status" value="1"/>
</dbReference>
<dbReference type="GO" id="GO:0090090">
    <property type="term" value="P:negative regulation of canonical Wnt signaling pathway"/>
    <property type="evidence" value="ECO:0007669"/>
    <property type="project" value="UniProtKB-ARBA"/>
</dbReference>
<dbReference type="Proteomes" id="UP000762676">
    <property type="component" value="Unassembled WGS sequence"/>
</dbReference>
<evidence type="ECO:0000313" key="11">
    <source>
        <dbReference type="Proteomes" id="UP000762676"/>
    </source>
</evidence>
<comment type="caution">
    <text evidence="10">The sequence shown here is derived from an EMBL/GenBank/DDBJ whole genome shotgun (WGS) entry which is preliminary data.</text>
</comment>
<keyword evidence="2 7" id="KW-1003">Cell membrane</keyword>
<keyword evidence="4 7" id="KW-0879">Wnt signaling pathway</keyword>
<feature type="compositionally biased region" description="Basic and acidic residues" evidence="8">
    <location>
        <begin position="281"/>
        <end position="292"/>
    </location>
</feature>
<evidence type="ECO:0000256" key="3">
    <source>
        <dbReference type="ARBA" id="ARBA00022490"/>
    </source>
</evidence>
<evidence type="ECO:0000256" key="7">
    <source>
        <dbReference type="RuleBase" id="RU367060"/>
    </source>
</evidence>
<comment type="subcellular location">
    <subcellularLocation>
        <location evidence="7">Cell membrane</location>
    </subcellularLocation>
    <subcellularLocation>
        <location evidence="7">Cytoplasm</location>
    </subcellularLocation>
</comment>
<organism evidence="10 11">
    <name type="scientific">Elysia marginata</name>
    <dbReference type="NCBI Taxonomy" id="1093978"/>
    <lineage>
        <taxon>Eukaryota</taxon>
        <taxon>Metazoa</taxon>
        <taxon>Spiralia</taxon>
        <taxon>Lophotrochozoa</taxon>
        <taxon>Mollusca</taxon>
        <taxon>Gastropoda</taxon>
        <taxon>Heterobranchia</taxon>
        <taxon>Euthyneura</taxon>
        <taxon>Panpulmonata</taxon>
        <taxon>Sacoglossa</taxon>
        <taxon>Placobranchoidea</taxon>
        <taxon>Plakobranchidae</taxon>
        <taxon>Elysia</taxon>
    </lineage>
</organism>
<evidence type="ECO:0000256" key="1">
    <source>
        <dbReference type="ARBA" id="ARBA00007081"/>
    </source>
</evidence>
<feature type="compositionally biased region" description="Basic residues" evidence="8">
    <location>
        <begin position="743"/>
        <end position="753"/>
    </location>
</feature>
<dbReference type="InterPro" id="IPR040140">
    <property type="entry name" value="Nkd-like"/>
</dbReference>
<feature type="region of interest" description="Disordered" evidence="8">
    <location>
        <begin position="446"/>
        <end position="467"/>
    </location>
</feature>
<accession>A0AAV4JJV1</accession>
<keyword evidence="3" id="KW-0963">Cytoplasm</keyword>
<keyword evidence="5" id="KW-0479">Metal-binding</keyword>
<comment type="similarity">
    <text evidence="1 7">Belongs to the NKD family.</text>
</comment>
<dbReference type="PROSITE" id="PS50222">
    <property type="entry name" value="EF_HAND_2"/>
    <property type="match status" value="1"/>
</dbReference>
<feature type="region of interest" description="Disordered" evidence="8">
    <location>
        <begin position="618"/>
        <end position="670"/>
    </location>
</feature>
<dbReference type="InterPro" id="IPR011992">
    <property type="entry name" value="EF-hand-dom_pair"/>
</dbReference>
<dbReference type="PANTHER" id="PTHR22611:SF9">
    <property type="entry name" value="PROTEIN NAKED CUTICLE"/>
    <property type="match status" value="1"/>
</dbReference>
<evidence type="ECO:0000256" key="2">
    <source>
        <dbReference type="ARBA" id="ARBA00022475"/>
    </source>
</evidence>
<feature type="compositionally biased region" description="Low complexity" evidence="8">
    <location>
        <begin position="654"/>
        <end position="670"/>
    </location>
</feature>
<evidence type="ECO:0000256" key="8">
    <source>
        <dbReference type="SAM" id="MobiDB-lite"/>
    </source>
</evidence>
<dbReference type="EMBL" id="BMAT01003295">
    <property type="protein sequence ID" value="GFS23054.1"/>
    <property type="molecule type" value="Genomic_DNA"/>
</dbReference>
<dbReference type="PANTHER" id="PTHR22611">
    <property type="entry name" value="PROTEIN NAKED CUTICLE"/>
    <property type="match status" value="1"/>
</dbReference>
<feature type="region of interest" description="Disordered" evidence="8">
    <location>
        <begin position="275"/>
        <end position="341"/>
    </location>
</feature>
<feature type="domain" description="EF-hand" evidence="9">
    <location>
        <begin position="19"/>
        <end position="54"/>
    </location>
</feature>
<evidence type="ECO:0000256" key="6">
    <source>
        <dbReference type="ARBA" id="ARBA00023136"/>
    </source>
</evidence>
<evidence type="ECO:0000259" key="9">
    <source>
        <dbReference type="PROSITE" id="PS50222"/>
    </source>
</evidence>
<name>A0AAV4JJV1_9GAST</name>
<proteinExistence type="inferred from homology"/>